<accession>A0A6G3XLU1</accession>
<comment type="caution">
    <text evidence="1">The sequence shown here is derived from an EMBL/GenBank/DDBJ whole genome shotgun (WGS) entry which is preliminary data.</text>
</comment>
<dbReference type="InterPro" id="IPR053153">
    <property type="entry name" value="APC_K+_Transporter"/>
</dbReference>
<gene>
    <name evidence="1" type="ORF">G3M58_71090</name>
</gene>
<dbReference type="Gene3D" id="1.20.1740.10">
    <property type="entry name" value="Amino acid/polyamine transporter I"/>
    <property type="match status" value="1"/>
</dbReference>
<dbReference type="AlphaFoldDB" id="A0A6G3XLU1"/>
<organism evidence="1">
    <name type="scientific">Streptomyces sp. SID7499</name>
    <dbReference type="NCBI Taxonomy" id="2706086"/>
    <lineage>
        <taxon>Bacteria</taxon>
        <taxon>Bacillati</taxon>
        <taxon>Actinomycetota</taxon>
        <taxon>Actinomycetes</taxon>
        <taxon>Kitasatosporales</taxon>
        <taxon>Streptomycetaceae</taxon>
        <taxon>Streptomyces</taxon>
    </lineage>
</organism>
<feature type="non-terminal residue" evidence="1">
    <location>
        <position position="76"/>
    </location>
</feature>
<feature type="non-terminal residue" evidence="1">
    <location>
        <position position="1"/>
    </location>
</feature>
<protein>
    <submittedName>
        <fullName evidence="1">DNA-binding protein</fullName>
    </submittedName>
</protein>
<reference evidence="1" key="1">
    <citation type="submission" date="2020-01" db="EMBL/GenBank/DDBJ databases">
        <title>Insect and environment-associated Actinomycetes.</title>
        <authorList>
            <person name="Currrie C."/>
            <person name="Chevrette M."/>
            <person name="Carlson C."/>
            <person name="Stubbendieck R."/>
            <person name="Wendt-Pienkowski E."/>
        </authorList>
    </citation>
    <scope>NUCLEOTIDE SEQUENCE</scope>
    <source>
        <strain evidence="1">SID7499</strain>
    </source>
</reference>
<dbReference type="GO" id="GO:0003677">
    <property type="term" value="F:DNA binding"/>
    <property type="evidence" value="ECO:0007669"/>
    <property type="project" value="UniProtKB-KW"/>
</dbReference>
<keyword evidence="1" id="KW-0238">DNA-binding</keyword>
<dbReference type="EMBL" id="JAAGMN010007534">
    <property type="protein sequence ID" value="NEE18711.1"/>
    <property type="molecule type" value="Genomic_DNA"/>
</dbReference>
<dbReference type="PANTHER" id="PTHR47704:SF1">
    <property type="entry name" value="POTASSIUM TRANSPORTER KIMA"/>
    <property type="match status" value="1"/>
</dbReference>
<name>A0A6G3XLU1_9ACTN</name>
<dbReference type="PANTHER" id="PTHR47704">
    <property type="entry name" value="POTASSIUM TRANSPORTER KIMA"/>
    <property type="match status" value="1"/>
</dbReference>
<proteinExistence type="predicted"/>
<sequence length="76" mass="7771">TRAGGSYVVARENFGPNVAQIAAVALLVDYVVTVAVQVSAGTNALISLAHLVGNGWTGLDHLQVPVSVAVIVLLAY</sequence>
<evidence type="ECO:0000313" key="1">
    <source>
        <dbReference type="EMBL" id="NEE18711.1"/>
    </source>
</evidence>